<keyword evidence="5" id="KW-1185">Reference proteome</keyword>
<proteinExistence type="predicted"/>
<sequence>MASSSPHHKSAASLPQYGFGADVDFDSLVKDNHFLFRVYTPKEPSPFADDSEPFFVAPKFNERFVRSPAETDVLFGHDNHVSHAGTYEDVARHMDWTTKASSPYLSTSFSFIWSIWEALRRYHLGIKKDVEIAVIDASALSGRAVTAVQLLRQGLPSERRSEHWKWYRYAQESQSVLVYEYIPATAIFSSIPLISLLEKLPSYFLRQSLSDSTRGSALATIGWDYTEKKRNYRQFCQDMSNRFLQSTPEARLTDTTAGSVRLAMAFLRSWFHRCVVEDFQTATITLYALAFSIAQWPGQWWAQEHSELWDLIRATVLSIAEEVRSTQGDQTSKEIIRLQCVIGGLEEAVERYKGQVEARERKKPAHLLSPLLIPPPLRPATMPTSPSPFVLAPPSGVCSGQRAIVTPITPPTSPIRFTAPKLSPHPLDHPAQTPLPASPTASSSSIGSDRTQEGMLASDDEPSSPTQSLSSTVVEFAEPLVETQFPAESDLVSTLVKPPSASSSPPPAEVASEAPDLDLPSLPSPLDPCDSHIDFDNLLPFPARVVDEEERPIHIFDMQTTRSERTAQRKPPTIAETASCLVTGFLVGAFITLCLMSPQRRTLLTHLT</sequence>
<dbReference type="OrthoDB" id="3359845at2759"/>
<comment type="caution">
    <text evidence="4">The sequence shown here is derived from an EMBL/GenBank/DDBJ whole genome shotgun (WGS) entry which is preliminary data.</text>
</comment>
<evidence type="ECO:0000259" key="3">
    <source>
        <dbReference type="Pfam" id="PF24494"/>
    </source>
</evidence>
<feature type="compositionally biased region" description="Low complexity" evidence="1">
    <location>
        <begin position="498"/>
        <end position="520"/>
    </location>
</feature>
<feature type="region of interest" description="Disordered" evidence="1">
    <location>
        <begin position="493"/>
        <end position="520"/>
    </location>
</feature>
<evidence type="ECO:0000256" key="2">
    <source>
        <dbReference type="SAM" id="Phobius"/>
    </source>
</evidence>
<feature type="compositionally biased region" description="Low complexity" evidence="1">
    <location>
        <begin position="430"/>
        <end position="445"/>
    </location>
</feature>
<accession>A0A9P3UQ37</accession>
<keyword evidence="2" id="KW-0472">Membrane</keyword>
<keyword evidence="2" id="KW-1133">Transmembrane helix</keyword>
<name>A0A9P3UQ37_LYOSH</name>
<evidence type="ECO:0000313" key="5">
    <source>
        <dbReference type="Proteomes" id="UP001063166"/>
    </source>
</evidence>
<gene>
    <name evidence="4" type="ORF">LshimejAT787_0702550</name>
</gene>
<feature type="region of interest" description="Disordered" evidence="1">
    <location>
        <begin position="402"/>
        <end position="471"/>
    </location>
</feature>
<dbReference type="AlphaFoldDB" id="A0A9P3UQ37"/>
<feature type="domain" description="DUF7587" evidence="3">
    <location>
        <begin position="32"/>
        <end position="195"/>
    </location>
</feature>
<evidence type="ECO:0000256" key="1">
    <source>
        <dbReference type="SAM" id="MobiDB-lite"/>
    </source>
</evidence>
<dbReference type="Pfam" id="PF24494">
    <property type="entry name" value="DUF7587"/>
    <property type="match status" value="1"/>
</dbReference>
<feature type="transmembrane region" description="Helical" evidence="2">
    <location>
        <begin position="574"/>
        <end position="596"/>
    </location>
</feature>
<protein>
    <recommendedName>
        <fullName evidence="3">DUF7587 domain-containing protein</fullName>
    </recommendedName>
</protein>
<dbReference type="EMBL" id="BRPK01000007">
    <property type="protein sequence ID" value="GLB39745.1"/>
    <property type="molecule type" value="Genomic_DNA"/>
</dbReference>
<dbReference type="InterPro" id="IPR056009">
    <property type="entry name" value="DUF7587"/>
</dbReference>
<keyword evidence="2" id="KW-0812">Transmembrane</keyword>
<reference evidence="4" key="1">
    <citation type="submission" date="2022-07" db="EMBL/GenBank/DDBJ databases">
        <title>The genome of Lyophyllum shimeji provides insight into the initial evolution of ectomycorrhizal fungal genome.</title>
        <authorList>
            <person name="Kobayashi Y."/>
            <person name="Shibata T."/>
            <person name="Hirakawa H."/>
            <person name="Shigenobu S."/>
            <person name="Nishiyama T."/>
            <person name="Yamada A."/>
            <person name="Hasebe M."/>
            <person name="Kawaguchi M."/>
        </authorList>
    </citation>
    <scope>NUCLEOTIDE SEQUENCE</scope>
    <source>
        <strain evidence="4">AT787</strain>
    </source>
</reference>
<organism evidence="4 5">
    <name type="scientific">Lyophyllum shimeji</name>
    <name type="common">Hon-shimeji</name>
    <name type="synonym">Tricholoma shimeji</name>
    <dbReference type="NCBI Taxonomy" id="47721"/>
    <lineage>
        <taxon>Eukaryota</taxon>
        <taxon>Fungi</taxon>
        <taxon>Dikarya</taxon>
        <taxon>Basidiomycota</taxon>
        <taxon>Agaricomycotina</taxon>
        <taxon>Agaricomycetes</taxon>
        <taxon>Agaricomycetidae</taxon>
        <taxon>Agaricales</taxon>
        <taxon>Tricholomatineae</taxon>
        <taxon>Lyophyllaceae</taxon>
        <taxon>Lyophyllum</taxon>
    </lineage>
</organism>
<dbReference type="Proteomes" id="UP001063166">
    <property type="component" value="Unassembled WGS sequence"/>
</dbReference>
<evidence type="ECO:0000313" key="4">
    <source>
        <dbReference type="EMBL" id="GLB39745.1"/>
    </source>
</evidence>